<name>A0A173LKW1_9ACTN</name>
<dbReference type="EMBL" id="CP015961">
    <property type="protein sequence ID" value="ANI92976.1"/>
    <property type="molecule type" value="Genomic_DNA"/>
</dbReference>
<protein>
    <recommendedName>
        <fullName evidence="5">Mycothiol-dependent maleylpyruvate isomerase metal-binding domain-containing protein</fullName>
    </recommendedName>
</protein>
<sequence length="274" mass="29741">MATENPTTEREQIIDALTGEWTAIRELTSTFDEDDWGAQTPCPGWSSRDIISHIIGTESMLAGEQTPSSGDEMPSFVRNEIGELNQAWIEHFRGVDTAELLDRFDAISGSRAETLRAMSDADFFAESWTPKGKGSYAKFMRIRIFDCWMHEQDLRDAASAPGGMESPAASIAVEEMIGKLGYVVGKRASAPEGSTLTLRLTGPAGRTVSVSVEGRARLLDEAPIDPTVALEMPAGVFARLYGGRVGPADVSNDIRIDGDGELAQRVLRELAVTM</sequence>
<evidence type="ECO:0000313" key="3">
    <source>
        <dbReference type="EMBL" id="ANI92976.1"/>
    </source>
</evidence>
<evidence type="ECO:0008006" key="5">
    <source>
        <dbReference type="Google" id="ProtNLM"/>
    </source>
</evidence>
<evidence type="ECO:0000313" key="4">
    <source>
        <dbReference type="Proteomes" id="UP000186104"/>
    </source>
</evidence>
<keyword evidence="4" id="KW-1185">Reference proteome</keyword>
<dbReference type="KEGG" id="dtm:BJL86_2211"/>
<dbReference type="InterPro" id="IPR017517">
    <property type="entry name" value="Maleyloyr_isom"/>
</dbReference>
<dbReference type="Proteomes" id="UP000186104">
    <property type="component" value="Chromosome"/>
</dbReference>
<dbReference type="Gene3D" id="1.20.120.450">
    <property type="entry name" value="dinb family like domain"/>
    <property type="match status" value="1"/>
</dbReference>
<dbReference type="InterPro" id="IPR010872">
    <property type="entry name" value="MDMPI_C-term_domain"/>
</dbReference>
<dbReference type="GO" id="GO:0046872">
    <property type="term" value="F:metal ion binding"/>
    <property type="evidence" value="ECO:0007669"/>
    <property type="project" value="InterPro"/>
</dbReference>
<dbReference type="STRING" id="499555.BJL86_2211"/>
<evidence type="ECO:0000259" key="2">
    <source>
        <dbReference type="Pfam" id="PF11716"/>
    </source>
</evidence>
<dbReference type="Pfam" id="PF11716">
    <property type="entry name" value="MDMPI_N"/>
    <property type="match status" value="1"/>
</dbReference>
<accession>A0A173LKW1</accession>
<feature type="domain" description="MDMPI C-terminal" evidence="1">
    <location>
        <begin position="171"/>
        <end position="265"/>
    </location>
</feature>
<evidence type="ECO:0000259" key="1">
    <source>
        <dbReference type="Pfam" id="PF07398"/>
    </source>
</evidence>
<dbReference type="Pfam" id="PF07398">
    <property type="entry name" value="MDMPI_C"/>
    <property type="match status" value="1"/>
</dbReference>
<feature type="domain" description="Mycothiol-dependent maleylpyruvate isomerase metal-binding" evidence="2">
    <location>
        <begin position="19"/>
        <end position="155"/>
    </location>
</feature>
<dbReference type="RefSeq" id="WP_067473897.1">
    <property type="nucleotide sequence ID" value="NZ_CP015961.1"/>
</dbReference>
<proteinExistence type="predicted"/>
<dbReference type="InterPro" id="IPR034660">
    <property type="entry name" value="DinB/YfiT-like"/>
</dbReference>
<dbReference type="AlphaFoldDB" id="A0A173LKW1"/>
<gene>
    <name evidence="3" type="ORF">BJL86_2211</name>
</gene>
<dbReference type="InterPro" id="IPR024344">
    <property type="entry name" value="MDMPI_metal-binding"/>
</dbReference>
<dbReference type="NCBIfam" id="TIGR03083">
    <property type="entry name" value="maleylpyruvate isomerase family mycothiol-dependent enzyme"/>
    <property type="match status" value="1"/>
</dbReference>
<organism evidence="3 4">
    <name type="scientific">Dietzia timorensis</name>
    <dbReference type="NCBI Taxonomy" id="499555"/>
    <lineage>
        <taxon>Bacteria</taxon>
        <taxon>Bacillati</taxon>
        <taxon>Actinomycetota</taxon>
        <taxon>Actinomycetes</taxon>
        <taxon>Mycobacteriales</taxon>
        <taxon>Dietziaceae</taxon>
        <taxon>Dietzia</taxon>
    </lineage>
</organism>
<dbReference type="SUPFAM" id="SSF109854">
    <property type="entry name" value="DinB/YfiT-like putative metalloenzymes"/>
    <property type="match status" value="1"/>
</dbReference>
<reference evidence="3 4" key="1">
    <citation type="submission" date="2016-06" db="EMBL/GenBank/DDBJ databases">
        <title>Complete genome sequence of a saline-alkali tolerant type strain Dietzia timorensis ID05-A0528T.</title>
        <authorList>
            <person name="Wu X."/>
        </authorList>
    </citation>
    <scope>NUCLEOTIDE SEQUENCE [LARGE SCALE GENOMIC DNA]</scope>
    <source>
        <strain evidence="3 4">ID05-A0528</strain>
    </source>
</reference>